<reference evidence="1 2" key="1">
    <citation type="submission" date="2019-10" db="EMBL/GenBank/DDBJ databases">
        <authorList>
            <person name="Karimi E."/>
        </authorList>
    </citation>
    <scope>NUCLEOTIDE SEQUENCE [LARGE SCALE GENOMIC DNA]</scope>
    <source>
        <strain evidence="1">Bacillus sp. 71</strain>
    </source>
</reference>
<evidence type="ECO:0000313" key="2">
    <source>
        <dbReference type="Proteomes" id="UP000437562"/>
    </source>
</evidence>
<dbReference type="GO" id="GO:0043937">
    <property type="term" value="P:regulation of sporulation"/>
    <property type="evidence" value="ECO:0007669"/>
    <property type="project" value="InterPro"/>
</dbReference>
<dbReference type="RefSeq" id="WP_002141097.1">
    <property type="nucleotide sequence ID" value="NZ_CM000719.1"/>
</dbReference>
<protein>
    <submittedName>
        <fullName evidence="1">Aspartyl-phosphate phosphatase Spo0E family protein</fullName>
    </submittedName>
</protein>
<dbReference type="EMBL" id="CABWMC010000023">
    <property type="protein sequence ID" value="VXC37216.1"/>
    <property type="molecule type" value="Genomic_DNA"/>
</dbReference>
<dbReference type="InterPro" id="IPR053028">
    <property type="entry name" value="Spo0E-like_phosphatase"/>
</dbReference>
<dbReference type="InterPro" id="IPR037208">
    <property type="entry name" value="Spo0E-like_sf"/>
</dbReference>
<organism evidence="1 2">
    <name type="scientific">Bacillus mycoides</name>
    <dbReference type="NCBI Taxonomy" id="1405"/>
    <lineage>
        <taxon>Bacteria</taxon>
        <taxon>Bacillati</taxon>
        <taxon>Bacillota</taxon>
        <taxon>Bacilli</taxon>
        <taxon>Bacillales</taxon>
        <taxon>Bacillaceae</taxon>
        <taxon>Bacillus</taxon>
        <taxon>Bacillus cereus group</taxon>
    </lineage>
</organism>
<dbReference type="Proteomes" id="UP000437562">
    <property type="component" value="Unassembled WGS sequence"/>
</dbReference>
<dbReference type="OMA" id="FSIEMEM"/>
<dbReference type="InterPro" id="IPR036638">
    <property type="entry name" value="HLH_DNA-bd_sf"/>
</dbReference>
<evidence type="ECO:0000313" key="1">
    <source>
        <dbReference type="EMBL" id="VXC37216.1"/>
    </source>
</evidence>
<gene>
    <name evidence="1" type="ORF">BACI71_30717</name>
</gene>
<dbReference type="AlphaFoldDB" id="A0A084J5Y4"/>
<dbReference type="PANTHER" id="PTHR41263">
    <property type="entry name" value="ASPARTYL-PHOSPHATE PHOSPHATASE YISI"/>
    <property type="match status" value="1"/>
</dbReference>
<dbReference type="SUPFAM" id="SSF140500">
    <property type="entry name" value="BAS1536-like"/>
    <property type="match status" value="1"/>
</dbReference>
<sequence length="72" mass="8439">MYYNFTSNIMGKGSFSIEMEMGQLHNKIEHKKKELIQLVARHGLDHDKVLLFSRDLDILINKFMNIKGKVCK</sequence>
<dbReference type="GO" id="GO:0046983">
    <property type="term" value="F:protein dimerization activity"/>
    <property type="evidence" value="ECO:0007669"/>
    <property type="project" value="InterPro"/>
</dbReference>
<dbReference type="PANTHER" id="PTHR41263:SF1">
    <property type="entry name" value="ASPARTYL-PHOSPHATE PHOSPHATASE YISI"/>
    <property type="match status" value="1"/>
</dbReference>
<proteinExistence type="predicted"/>
<name>A0A084J5Y4_BACMY</name>
<dbReference type="InterPro" id="IPR018540">
    <property type="entry name" value="Spo0E-like"/>
</dbReference>
<dbReference type="Pfam" id="PF09388">
    <property type="entry name" value="SpoOE-like"/>
    <property type="match status" value="1"/>
</dbReference>
<dbReference type="Gene3D" id="4.10.280.10">
    <property type="entry name" value="Helix-loop-helix DNA-binding domain"/>
    <property type="match status" value="1"/>
</dbReference>
<accession>A0A084J5Y4</accession>
<accession>A0A653Y5E8</accession>
<dbReference type="GeneID" id="66263331"/>